<dbReference type="InParanoid" id="B9S089"/>
<reference evidence="2" key="1">
    <citation type="journal article" date="2010" name="Nat. Biotechnol.">
        <title>Draft genome sequence of the oilseed species Ricinus communis.</title>
        <authorList>
            <person name="Chan A.P."/>
            <person name="Crabtree J."/>
            <person name="Zhao Q."/>
            <person name="Lorenzi H."/>
            <person name="Orvis J."/>
            <person name="Puiu D."/>
            <person name="Melake-Berhan A."/>
            <person name="Jones K.M."/>
            <person name="Redman J."/>
            <person name="Chen G."/>
            <person name="Cahoon E.B."/>
            <person name="Gedil M."/>
            <person name="Stanke M."/>
            <person name="Haas B.J."/>
            <person name="Wortman J.R."/>
            <person name="Fraser-Liggett C.M."/>
            <person name="Ravel J."/>
            <person name="Rabinowicz P.D."/>
        </authorList>
    </citation>
    <scope>NUCLEOTIDE SEQUENCE [LARGE SCALE GENOMIC DNA]</scope>
    <source>
        <strain evidence="2">cv. Hale</strain>
    </source>
</reference>
<dbReference type="AlphaFoldDB" id="B9S089"/>
<sequence length="55" mass="6287">MRLSLAWSICSLSLPVMACLLTYPILMLGGRSYYRGDDYIDREVFGHDEYLPATL</sequence>
<evidence type="ECO:0000313" key="1">
    <source>
        <dbReference type="EMBL" id="EEF43025.1"/>
    </source>
</evidence>
<accession>B9S089</accession>
<name>B9S089_RICCO</name>
<proteinExistence type="predicted"/>
<organism evidence="1 2">
    <name type="scientific">Ricinus communis</name>
    <name type="common">Castor bean</name>
    <dbReference type="NCBI Taxonomy" id="3988"/>
    <lineage>
        <taxon>Eukaryota</taxon>
        <taxon>Viridiplantae</taxon>
        <taxon>Streptophyta</taxon>
        <taxon>Embryophyta</taxon>
        <taxon>Tracheophyta</taxon>
        <taxon>Spermatophyta</taxon>
        <taxon>Magnoliopsida</taxon>
        <taxon>eudicotyledons</taxon>
        <taxon>Gunneridae</taxon>
        <taxon>Pentapetalae</taxon>
        <taxon>rosids</taxon>
        <taxon>fabids</taxon>
        <taxon>Malpighiales</taxon>
        <taxon>Euphorbiaceae</taxon>
        <taxon>Acalyphoideae</taxon>
        <taxon>Acalypheae</taxon>
        <taxon>Ricinus</taxon>
    </lineage>
</organism>
<dbReference type="EMBL" id="EQ973836">
    <property type="protein sequence ID" value="EEF43025.1"/>
    <property type="molecule type" value="Genomic_DNA"/>
</dbReference>
<protein>
    <submittedName>
        <fullName evidence="1">Uncharacterized protein</fullName>
    </submittedName>
</protein>
<evidence type="ECO:0000313" key="2">
    <source>
        <dbReference type="Proteomes" id="UP000008311"/>
    </source>
</evidence>
<gene>
    <name evidence="1" type="ORF">RCOM_1301450</name>
</gene>
<dbReference type="Proteomes" id="UP000008311">
    <property type="component" value="Unassembled WGS sequence"/>
</dbReference>
<keyword evidence="2" id="KW-1185">Reference proteome</keyword>